<accession>A0A2P2MM22</accession>
<reference evidence="1" key="1">
    <citation type="submission" date="2018-02" db="EMBL/GenBank/DDBJ databases">
        <title>Rhizophora mucronata_Transcriptome.</title>
        <authorList>
            <person name="Meera S.P."/>
            <person name="Sreeshan A."/>
            <person name="Augustine A."/>
        </authorList>
    </citation>
    <scope>NUCLEOTIDE SEQUENCE</scope>
    <source>
        <tissue evidence="1">Leaf</tissue>
    </source>
</reference>
<protein>
    <submittedName>
        <fullName evidence="1">Uncharacterized protein MANES_13G153700</fullName>
    </submittedName>
</protein>
<name>A0A2P2MM22_RHIMU</name>
<dbReference type="EMBL" id="GGEC01050804">
    <property type="protein sequence ID" value="MBX31288.1"/>
    <property type="molecule type" value="Transcribed_RNA"/>
</dbReference>
<sequence>MHKTFDRNYKCNTSSLFFWGRGARWGIKSFPSCYWVGLKGFHGQKSFVIAVLAFGVLVCCG</sequence>
<proteinExistence type="predicted"/>
<evidence type="ECO:0000313" key="1">
    <source>
        <dbReference type="EMBL" id="MBX31288.1"/>
    </source>
</evidence>
<organism evidence="1">
    <name type="scientific">Rhizophora mucronata</name>
    <name type="common">Asiatic mangrove</name>
    <dbReference type="NCBI Taxonomy" id="61149"/>
    <lineage>
        <taxon>Eukaryota</taxon>
        <taxon>Viridiplantae</taxon>
        <taxon>Streptophyta</taxon>
        <taxon>Embryophyta</taxon>
        <taxon>Tracheophyta</taxon>
        <taxon>Spermatophyta</taxon>
        <taxon>Magnoliopsida</taxon>
        <taxon>eudicotyledons</taxon>
        <taxon>Gunneridae</taxon>
        <taxon>Pentapetalae</taxon>
        <taxon>rosids</taxon>
        <taxon>fabids</taxon>
        <taxon>Malpighiales</taxon>
        <taxon>Rhizophoraceae</taxon>
        <taxon>Rhizophora</taxon>
    </lineage>
</organism>
<dbReference type="AlphaFoldDB" id="A0A2P2MM22"/>